<organism evidence="3 4">
    <name type="scientific">Mytilus galloprovincialis</name>
    <name type="common">Mediterranean mussel</name>
    <dbReference type="NCBI Taxonomy" id="29158"/>
    <lineage>
        <taxon>Eukaryota</taxon>
        <taxon>Metazoa</taxon>
        <taxon>Spiralia</taxon>
        <taxon>Lophotrochozoa</taxon>
        <taxon>Mollusca</taxon>
        <taxon>Bivalvia</taxon>
        <taxon>Autobranchia</taxon>
        <taxon>Pteriomorphia</taxon>
        <taxon>Mytilida</taxon>
        <taxon>Mytiloidea</taxon>
        <taxon>Mytilidae</taxon>
        <taxon>Mytilinae</taxon>
        <taxon>Mytilus</taxon>
    </lineage>
</organism>
<evidence type="ECO:0000256" key="1">
    <source>
        <dbReference type="SAM" id="MobiDB-lite"/>
    </source>
</evidence>
<proteinExistence type="predicted"/>
<keyword evidence="2" id="KW-0812">Transmembrane</keyword>
<name>A0A8B6F6Q0_MYTGA</name>
<dbReference type="OrthoDB" id="10375800at2759"/>
<keyword evidence="4" id="KW-1185">Reference proteome</keyword>
<protein>
    <submittedName>
        <fullName evidence="3">Uncharacterized protein</fullName>
    </submittedName>
</protein>
<evidence type="ECO:0000256" key="2">
    <source>
        <dbReference type="SAM" id="Phobius"/>
    </source>
</evidence>
<keyword evidence="2" id="KW-0472">Membrane</keyword>
<evidence type="ECO:0000313" key="4">
    <source>
        <dbReference type="Proteomes" id="UP000596742"/>
    </source>
</evidence>
<dbReference type="Proteomes" id="UP000596742">
    <property type="component" value="Unassembled WGS sequence"/>
</dbReference>
<dbReference type="AlphaFoldDB" id="A0A8B6F6Q0"/>
<keyword evidence="2" id="KW-1133">Transmembrane helix</keyword>
<evidence type="ECO:0000313" key="3">
    <source>
        <dbReference type="EMBL" id="VDI45554.1"/>
    </source>
</evidence>
<gene>
    <name evidence="3" type="ORF">MGAL_10B030604</name>
</gene>
<comment type="caution">
    <text evidence="3">The sequence shown here is derived from an EMBL/GenBank/DDBJ whole genome shotgun (WGS) entry which is preliminary data.</text>
</comment>
<sequence>LLSREIIAYSALSVLVIGFGICLFFVLLKYNTLSKKYIVTISQTQNSSVPQQIQTIEIADRLYDIINEEDILDDRRIQQMQMSSNYLDVIHDSNTRERCESKSFENQDDPCQLLSIDQTQNQENNLKSDSRFLKSGDSTSSSDEFHKDLIQDYLNPYQPMIDISPPEERKYLTIAKAHSRIDGNYKDSEVVTNEYELQHPREMEKNAMTNLQDNYNSSSVGN</sequence>
<feature type="region of interest" description="Disordered" evidence="1">
    <location>
        <begin position="118"/>
        <end position="143"/>
    </location>
</feature>
<dbReference type="EMBL" id="UYJE01006376">
    <property type="protein sequence ID" value="VDI45554.1"/>
    <property type="molecule type" value="Genomic_DNA"/>
</dbReference>
<feature type="non-terminal residue" evidence="3">
    <location>
        <position position="1"/>
    </location>
</feature>
<feature type="transmembrane region" description="Helical" evidence="2">
    <location>
        <begin position="6"/>
        <end position="28"/>
    </location>
</feature>
<accession>A0A8B6F6Q0</accession>
<reference evidence="3" key="1">
    <citation type="submission" date="2018-11" db="EMBL/GenBank/DDBJ databases">
        <authorList>
            <person name="Alioto T."/>
            <person name="Alioto T."/>
        </authorList>
    </citation>
    <scope>NUCLEOTIDE SEQUENCE</scope>
</reference>